<gene>
    <name evidence="3" type="ORF">FCC1311_026552</name>
</gene>
<evidence type="ECO:0000256" key="1">
    <source>
        <dbReference type="SAM" id="Coils"/>
    </source>
</evidence>
<dbReference type="InParanoid" id="A0A2R5GF24"/>
<protein>
    <submittedName>
        <fullName evidence="3">Uncharacterized protein</fullName>
    </submittedName>
</protein>
<keyword evidence="4" id="KW-1185">Reference proteome</keyword>
<sequence length="107" mass="11799">MGCINDKIDADVRSQARPGRNTNIHANPDAVATAMIPVASIPRVWDLGVSAVKVDALVAAERRIDELEEELEDAQELAQYLVLQNDKLMTEKDELLAQLNADDDGDW</sequence>
<dbReference type="Proteomes" id="UP000241890">
    <property type="component" value="Unassembled WGS sequence"/>
</dbReference>
<dbReference type="AlphaFoldDB" id="A0A2R5GF24"/>
<comment type="caution">
    <text evidence="3">The sequence shown here is derived from an EMBL/GenBank/DDBJ whole genome shotgun (WGS) entry which is preliminary data.</text>
</comment>
<feature type="coiled-coil region" evidence="1">
    <location>
        <begin position="50"/>
        <end position="84"/>
    </location>
</feature>
<evidence type="ECO:0000256" key="2">
    <source>
        <dbReference type="SAM" id="MobiDB-lite"/>
    </source>
</evidence>
<keyword evidence="1" id="KW-0175">Coiled coil</keyword>
<organism evidence="3 4">
    <name type="scientific">Hondaea fermentalgiana</name>
    <dbReference type="NCBI Taxonomy" id="2315210"/>
    <lineage>
        <taxon>Eukaryota</taxon>
        <taxon>Sar</taxon>
        <taxon>Stramenopiles</taxon>
        <taxon>Bigyra</taxon>
        <taxon>Labyrinthulomycetes</taxon>
        <taxon>Thraustochytrida</taxon>
        <taxon>Thraustochytriidae</taxon>
        <taxon>Hondaea</taxon>
    </lineage>
</organism>
<feature type="compositionally biased region" description="Basic and acidic residues" evidence="2">
    <location>
        <begin position="1"/>
        <end position="14"/>
    </location>
</feature>
<reference evidence="3 4" key="1">
    <citation type="submission" date="2017-12" db="EMBL/GenBank/DDBJ databases">
        <title>Sequencing, de novo assembly and annotation of complete genome of a new Thraustochytrid species, strain FCC1311.</title>
        <authorList>
            <person name="Sedici K."/>
            <person name="Godart F."/>
            <person name="Aiese Cigliano R."/>
            <person name="Sanseverino W."/>
            <person name="Barakat M."/>
            <person name="Ortet P."/>
            <person name="Marechal E."/>
            <person name="Cagnac O."/>
            <person name="Amato A."/>
        </authorList>
    </citation>
    <scope>NUCLEOTIDE SEQUENCE [LARGE SCALE GENOMIC DNA]</scope>
</reference>
<evidence type="ECO:0000313" key="4">
    <source>
        <dbReference type="Proteomes" id="UP000241890"/>
    </source>
</evidence>
<proteinExistence type="predicted"/>
<name>A0A2R5GF24_9STRA</name>
<feature type="region of interest" description="Disordered" evidence="2">
    <location>
        <begin position="1"/>
        <end position="25"/>
    </location>
</feature>
<dbReference type="EMBL" id="BEYU01000020">
    <property type="protein sequence ID" value="GBG26434.1"/>
    <property type="molecule type" value="Genomic_DNA"/>
</dbReference>
<evidence type="ECO:0000313" key="3">
    <source>
        <dbReference type="EMBL" id="GBG26434.1"/>
    </source>
</evidence>
<accession>A0A2R5GF24</accession>